<dbReference type="OrthoDB" id="6045088at2759"/>
<dbReference type="PROSITE" id="PS00518">
    <property type="entry name" value="ZF_RING_1"/>
    <property type="match status" value="1"/>
</dbReference>
<dbReference type="Gene3D" id="3.30.40.10">
    <property type="entry name" value="Zinc/RING finger domain, C3HC4 (zinc finger)"/>
    <property type="match status" value="1"/>
</dbReference>
<evidence type="ECO:0000256" key="2">
    <source>
        <dbReference type="ARBA" id="ARBA00022771"/>
    </source>
</evidence>
<dbReference type="AlphaFoldDB" id="A0A8W8MTU1"/>
<accession>A0A8W8MTU1</accession>
<dbReference type="SMART" id="SM00184">
    <property type="entry name" value="RING"/>
    <property type="match status" value="1"/>
</dbReference>
<dbReference type="Pfam" id="PF13445">
    <property type="entry name" value="zf-RING_UBOX"/>
    <property type="match status" value="1"/>
</dbReference>
<dbReference type="CDD" id="cd19756">
    <property type="entry name" value="Bbox2"/>
    <property type="match status" value="1"/>
</dbReference>
<dbReference type="PROSITE" id="PS50089">
    <property type="entry name" value="ZF_RING_2"/>
    <property type="match status" value="1"/>
</dbReference>
<sequence>MAAHSVVRSLTDEYLTCRICLQAFDRPRRVSCQHSFCTDCIRQLVTKSPASRGPDKLLCPLCRSEVLIPADVSLDDFVCNLPIDSLIVDLQTTLSRHNRNPEISRTANVNSNDSCKAHPGRQLGHYCFHHAQLICAKCIDDFHHEPHCRCRSLIEARRELQPRVDRVLQRLHSELNEAELEAAKDQSFENSKQKTLDDITNLEQRLEKIFESCRRQISVLRSDVERLNREYILNRKDFFTVVHSLLESTSHLESLNQGNDNKHLIELLPSVEGQLSNSIQRLRDLKTNDKAASLAFTLYDEVGEFIRRFSAVGFIELQGIPSDLSADLSHLQLITANSDAPPLSLSHILNRRN</sequence>
<dbReference type="GO" id="GO:0008270">
    <property type="term" value="F:zinc ion binding"/>
    <property type="evidence" value="ECO:0007669"/>
    <property type="project" value="UniProtKB-KW"/>
</dbReference>
<dbReference type="InterPro" id="IPR001841">
    <property type="entry name" value="Znf_RING"/>
</dbReference>
<dbReference type="PANTHER" id="PTHR25462:SF296">
    <property type="entry name" value="MEIOTIC P26, ISOFORM F"/>
    <property type="match status" value="1"/>
</dbReference>
<dbReference type="InterPro" id="IPR027370">
    <property type="entry name" value="Znf-RING_euk"/>
</dbReference>
<dbReference type="OMA" id="HYCFHHA"/>
<dbReference type="EnsemblMetazoa" id="G35316.12">
    <property type="protein sequence ID" value="G35316.12:cds"/>
    <property type="gene ID" value="G35316"/>
</dbReference>
<evidence type="ECO:0000256" key="4">
    <source>
        <dbReference type="PROSITE-ProRule" id="PRU00175"/>
    </source>
</evidence>
<dbReference type="SUPFAM" id="SSF57850">
    <property type="entry name" value="RING/U-box"/>
    <property type="match status" value="1"/>
</dbReference>
<evidence type="ECO:0000259" key="5">
    <source>
        <dbReference type="PROSITE" id="PS50089"/>
    </source>
</evidence>
<keyword evidence="2 4" id="KW-0863">Zinc-finger</keyword>
<evidence type="ECO:0000256" key="1">
    <source>
        <dbReference type="ARBA" id="ARBA00022723"/>
    </source>
</evidence>
<protein>
    <recommendedName>
        <fullName evidence="5">RING-type domain-containing protein</fullName>
    </recommendedName>
</protein>
<dbReference type="InterPro" id="IPR013083">
    <property type="entry name" value="Znf_RING/FYVE/PHD"/>
</dbReference>
<keyword evidence="3" id="KW-0862">Zinc</keyword>
<reference evidence="6" key="1">
    <citation type="submission" date="2022-08" db="UniProtKB">
        <authorList>
            <consortium name="EnsemblMetazoa"/>
        </authorList>
    </citation>
    <scope>IDENTIFICATION</scope>
    <source>
        <strain evidence="6">05x7-T-G4-1.051#20</strain>
    </source>
</reference>
<evidence type="ECO:0000256" key="3">
    <source>
        <dbReference type="ARBA" id="ARBA00022833"/>
    </source>
</evidence>
<proteinExistence type="predicted"/>
<dbReference type="PANTHER" id="PTHR25462">
    <property type="entry name" value="BONUS, ISOFORM C-RELATED"/>
    <property type="match status" value="1"/>
</dbReference>
<name>A0A8W8MTU1_MAGGI</name>
<keyword evidence="1" id="KW-0479">Metal-binding</keyword>
<dbReference type="SUPFAM" id="SSF57845">
    <property type="entry name" value="B-box zinc-binding domain"/>
    <property type="match status" value="1"/>
</dbReference>
<keyword evidence="7" id="KW-1185">Reference proteome</keyword>
<evidence type="ECO:0000313" key="6">
    <source>
        <dbReference type="EnsemblMetazoa" id="G35316.12:cds"/>
    </source>
</evidence>
<organism evidence="6 7">
    <name type="scientific">Magallana gigas</name>
    <name type="common">Pacific oyster</name>
    <name type="synonym">Crassostrea gigas</name>
    <dbReference type="NCBI Taxonomy" id="29159"/>
    <lineage>
        <taxon>Eukaryota</taxon>
        <taxon>Metazoa</taxon>
        <taxon>Spiralia</taxon>
        <taxon>Lophotrochozoa</taxon>
        <taxon>Mollusca</taxon>
        <taxon>Bivalvia</taxon>
        <taxon>Autobranchia</taxon>
        <taxon>Pteriomorphia</taxon>
        <taxon>Ostreida</taxon>
        <taxon>Ostreoidea</taxon>
        <taxon>Ostreidae</taxon>
        <taxon>Magallana</taxon>
    </lineage>
</organism>
<evidence type="ECO:0000313" key="7">
    <source>
        <dbReference type="Proteomes" id="UP000005408"/>
    </source>
</evidence>
<dbReference type="Proteomes" id="UP000005408">
    <property type="component" value="Unassembled WGS sequence"/>
</dbReference>
<feature type="domain" description="RING-type" evidence="5">
    <location>
        <begin position="17"/>
        <end position="63"/>
    </location>
</feature>
<dbReference type="InterPro" id="IPR017907">
    <property type="entry name" value="Znf_RING_CS"/>
</dbReference>
<dbReference type="EnsemblMetazoa" id="G35316.3">
    <property type="protein sequence ID" value="G35316.3:cds"/>
    <property type="gene ID" value="G35316"/>
</dbReference>
<dbReference type="InterPro" id="IPR047153">
    <property type="entry name" value="TRIM45/56/19-like"/>
</dbReference>
<dbReference type="Gene3D" id="3.30.160.60">
    <property type="entry name" value="Classic Zinc Finger"/>
    <property type="match status" value="1"/>
</dbReference>